<dbReference type="AlphaFoldDB" id="A0A4C1Y671"/>
<keyword evidence="3" id="KW-1185">Reference proteome</keyword>
<reference evidence="2 3" key="1">
    <citation type="journal article" date="2019" name="Commun. Biol.">
        <title>The bagworm genome reveals a unique fibroin gene that provides high tensile strength.</title>
        <authorList>
            <person name="Kono N."/>
            <person name="Nakamura H."/>
            <person name="Ohtoshi R."/>
            <person name="Tomita M."/>
            <person name="Numata K."/>
            <person name="Arakawa K."/>
        </authorList>
    </citation>
    <scope>NUCLEOTIDE SEQUENCE [LARGE SCALE GENOMIC DNA]</scope>
</reference>
<organism evidence="2 3">
    <name type="scientific">Eumeta variegata</name>
    <name type="common">Bagworm moth</name>
    <name type="synonym">Eumeta japonica</name>
    <dbReference type="NCBI Taxonomy" id="151549"/>
    <lineage>
        <taxon>Eukaryota</taxon>
        <taxon>Metazoa</taxon>
        <taxon>Ecdysozoa</taxon>
        <taxon>Arthropoda</taxon>
        <taxon>Hexapoda</taxon>
        <taxon>Insecta</taxon>
        <taxon>Pterygota</taxon>
        <taxon>Neoptera</taxon>
        <taxon>Endopterygota</taxon>
        <taxon>Lepidoptera</taxon>
        <taxon>Glossata</taxon>
        <taxon>Ditrysia</taxon>
        <taxon>Tineoidea</taxon>
        <taxon>Psychidae</taxon>
        <taxon>Oiketicinae</taxon>
        <taxon>Eumeta</taxon>
    </lineage>
</organism>
<feature type="compositionally biased region" description="Basic and acidic residues" evidence="1">
    <location>
        <begin position="1"/>
        <end position="18"/>
    </location>
</feature>
<proteinExistence type="predicted"/>
<protein>
    <submittedName>
        <fullName evidence="2">Uncharacterized protein</fullName>
    </submittedName>
</protein>
<feature type="region of interest" description="Disordered" evidence="1">
    <location>
        <begin position="1"/>
        <end position="26"/>
    </location>
</feature>
<dbReference type="Proteomes" id="UP000299102">
    <property type="component" value="Unassembled WGS sequence"/>
</dbReference>
<evidence type="ECO:0000313" key="2">
    <source>
        <dbReference type="EMBL" id="GBP71000.1"/>
    </source>
</evidence>
<comment type="caution">
    <text evidence="2">The sequence shown here is derived from an EMBL/GenBank/DDBJ whole genome shotgun (WGS) entry which is preliminary data.</text>
</comment>
<evidence type="ECO:0000313" key="3">
    <source>
        <dbReference type="Proteomes" id="UP000299102"/>
    </source>
</evidence>
<name>A0A4C1Y671_EUMVA</name>
<gene>
    <name evidence="2" type="ORF">EVAR_57767_1</name>
</gene>
<sequence length="69" mass="7921">MKAMKGHDAHHRTGERSHQNAKSRQVGMKRFVILEYNRRIGIRFIGSSEHQTRRVAKNAVAEGSYTTRA</sequence>
<accession>A0A4C1Y671</accession>
<evidence type="ECO:0000256" key="1">
    <source>
        <dbReference type="SAM" id="MobiDB-lite"/>
    </source>
</evidence>
<dbReference type="EMBL" id="BGZK01001094">
    <property type="protein sequence ID" value="GBP71000.1"/>
    <property type="molecule type" value="Genomic_DNA"/>
</dbReference>